<dbReference type="Pfam" id="PF19583">
    <property type="entry name" value="ODP"/>
    <property type="match status" value="1"/>
</dbReference>
<feature type="domain" description="Flavodoxin-like" evidence="2">
    <location>
        <begin position="256"/>
        <end position="393"/>
    </location>
</feature>
<accession>A0ABZ2YDT4</accession>
<dbReference type="SMART" id="SM00849">
    <property type="entry name" value="Lactamase_B"/>
    <property type="match status" value="1"/>
</dbReference>
<dbReference type="PANTHER" id="PTHR43717">
    <property type="entry name" value="ANAEROBIC NITRIC OXIDE REDUCTASE FLAVORUBREDOXIN"/>
    <property type="match status" value="1"/>
</dbReference>
<protein>
    <submittedName>
        <fullName evidence="3">FprA family A-type flavoprotein</fullName>
    </submittedName>
</protein>
<evidence type="ECO:0000256" key="1">
    <source>
        <dbReference type="ARBA" id="ARBA00007121"/>
    </source>
</evidence>
<reference evidence="3 4" key="1">
    <citation type="submission" date="2023-03" db="EMBL/GenBank/DDBJ databases">
        <title>Novel Species.</title>
        <authorList>
            <person name="Ma S."/>
        </authorList>
    </citation>
    <scope>NUCLEOTIDE SEQUENCE [LARGE SCALE GENOMIC DNA]</scope>
    <source>
        <strain evidence="3 4">B11</strain>
    </source>
</reference>
<dbReference type="InterPro" id="IPR029039">
    <property type="entry name" value="Flavoprotein-like_sf"/>
</dbReference>
<dbReference type="Gene3D" id="3.60.15.10">
    <property type="entry name" value="Ribonuclease Z/Hydroxyacylglutathione hydrolase-like"/>
    <property type="match status" value="1"/>
</dbReference>
<dbReference type="SUPFAM" id="SSF52218">
    <property type="entry name" value="Flavoproteins"/>
    <property type="match status" value="1"/>
</dbReference>
<dbReference type="CDD" id="cd07709">
    <property type="entry name" value="flavodiiron_proteins_MBL-fold"/>
    <property type="match status" value="1"/>
</dbReference>
<gene>
    <name evidence="3" type="ORF">QBE54_01755</name>
</gene>
<dbReference type="InterPro" id="IPR016440">
    <property type="entry name" value="Rubredoxin-O_OxRdtase"/>
</dbReference>
<keyword evidence="4" id="KW-1185">Reference proteome</keyword>
<dbReference type="PANTHER" id="PTHR43717:SF1">
    <property type="entry name" value="ANAEROBIC NITRIC OXIDE REDUCTASE FLAVORUBREDOXIN"/>
    <property type="match status" value="1"/>
</dbReference>
<dbReference type="EMBL" id="CP121689">
    <property type="protein sequence ID" value="WZL76483.1"/>
    <property type="molecule type" value="Genomic_DNA"/>
</dbReference>
<dbReference type="Proteomes" id="UP001461341">
    <property type="component" value="Chromosome"/>
</dbReference>
<evidence type="ECO:0000313" key="4">
    <source>
        <dbReference type="Proteomes" id="UP001461341"/>
    </source>
</evidence>
<dbReference type="InterPro" id="IPR001279">
    <property type="entry name" value="Metallo-B-lactamas"/>
</dbReference>
<dbReference type="InterPro" id="IPR008254">
    <property type="entry name" value="Flavodoxin/NO_synth"/>
</dbReference>
<dbReference type="InterPro" id="IPR045761">
    <property type="entry name" value="ODP_dom"/>
</dbReference>
<dbReference type="RefSeq" id="WP_369018648.1">
    <property type="nucleotide sequence ID" value="NZ_CP121689.1"/>
</dbReference>
<dbReference type="PIRSF" id="PIRSF005243">
    <property type="entry name" value="ROO"/>
    <property type="match status" value="1"/>
</dbReference>
<evidence type="ECO:0000259" key="2">
    <source>
        <dbReference type="PROSITE" id="PS50902"/>
    </source>
</evidence>
<dbReference type="Gene3D" id="3.40.50.360">
    <property type="match status" value="1"/>
</dbReference>
<sequence>MPRIEIAPNVFWIGVNDYNTELFEGLWPVSEKGVSYNSYLLKDQKNVLIDLVKSSYFDEFLYQIKQVIEPRDLHYIVVNHMEPDHSGTLSLLREVAPQATILCTPQAQPMIQAFYHLEKGIQTVQDGDELSLGTKKLQFFFIPFVHWPETMVTFEQSFGILFSCDAFGGYGALKGTIFDDQCQNLDFYIDEALRYYANIVAKFSAMVKKAIAKLSDIKPNVVAPSHGLIWRGNPQQIVELYQKWADFQTTGGEAGVTLLYGTMYGATEKATETFMQGLLKSEVPFEVFDVRKIHPSYILKTLWQNRGVAVAVPTYETGLFPPLAHLLDLAKRKGIAGKKVVYLGSFAWSGGAKRELEKWCADLNWEMIDSLEFKGNPTIQEFQKVEELGNRFGKMIKQVSI</sequence>
<dbReference type="PROSITE" id="PS50902">
    <property type="entry name" value="FLAVODOXIN_LIKE"/>
    <property type="match status" value="1"/>
</dbReference>
<dbReference type="InterPro" id="IPR036866">
    <property type="entry name" value="RibonucZ/Hydroxyglut_hydro"/>
</dbReference>
<comment type="similarity">
    <text evidence="1">In the N-terminal section; belongs to the zinc metallo-hydrolase group 3 family.</text>
</comment>
<dbReference type="SUPFAM" id="SSF56281">
    <property type="entry name" value="Metallo-hydrolase/oxidoreductase"/>
    <property type="match status" value="1"/>
</dbReference>
<organism evidence="3 4">
    <name type="scientific">Thermatribacter velox</name>
    <dbReference type="NCBI Taxonomy" id="3039681"/>
    <lineage>
        <taxon>Bacteria</taxon>
        <taxon>Pseudomonadati</taxon>
        <taxon>Atribacterota</taxon>
        <taxon>Atribacteria</taxon>
        <taxon>Atribacterales</taxon>
        <taxon>Thermatribacteraceae</taxon>
        <taxon>Thermatribacter</taxon>
    </lineage>
</organism>
<proteinExistence type="inferred from homology"/>
<dbReference type="Pfam" id="PF00258">
    <property type="entry name" value="Flavodoxin_1"/>
    <property type="match status" value="1"/>
</dbReference>
<evidence type="ECO:0000313" key="3">
    <source>
        <dbReference type="EMBL" id="WZL76483.1"/>
    </source>
</evidence>
<name>A0ABZ2YDT4_9BACT</name>